<evidence type="ECO:0000313" key="2">
    <source>
        <dbReference type="EMBL" id="ATD09614.1"/>
    </source>
</evidence>
<evidence type="ECO:0008006" key="4">
    <source>
        <dbReference type="Google" id="ProtNLM"/>
    </source>
</evidence>
<dbReference type="EMBL" id="CP011925">
    <property type="protein sequence ID" value="ATD09614.1"/>
    <property type="molecule type" value="Genomic_DNA"/>
</dbReference>
<dbReference type="Proteomes" id="UP000016521">
    <property type="component" value="Chromosome II"/>
</dbReference>
<accession>A0ABN5CMX7</accession>
<protein>
    <recommendedName>
        <fullName evidence="4">Porin</fullName>
    </recommendedName>
</protein>
<feature type="signal peptide" evidence="1">
    <location>
        <begin position="1"/>
        <end position="22"/>
    </location>
</feature>
<reference evidence="2 3" key="1">
    <citation type="submission" date="2015-06" db="EMBL/GenBank/DDBJ databases">
        <authorList>
            <person name="Xie B.-B."/>
            <person name="Rong J.-C."/>
            <person name="Qin Q.-L."/>
            <person name="Zhang Y.-Z."/>
        </authorList>
    </citation>
    <scope>NUCLEOTIDE SEQUENCE [LARGE SCALE GENOMIC DNA]</scope>
    <source>
        <strain evidence="2 3">JCM 20779</strain>
    </source>
</reference>
<keyword evidence="3" id="KW-1185">Reference proteome</keyword>
<organism evidence="2 3">
    <name type="scientific">Pseudoalteromonas piscicida</name>
    <dbReference type="NCBI Taxonomy" id="43662"/>
    <lineage>
        <taxon>Bacteria</taxon>
        <taxon>Pseudomonadati</taxon>
        <taxon>Pseudomonadota</taxon>
        <taxon>Gammaproteobacteria</taxon>
        <taxon>Alteromonadales</taxon>
        <taxon>Pseudoalteromonadaceae</taxon>
        <taxon>Pseudoalteromonas</taxon>
    </lineage>
</organism>
<feature type="chain" id="PRO_5046727478" description="Porin" evidence="1">
    <location>
        <begin position="23"/>
        <end position="269"/>
    </location>
</feature>
<sequence length="269" mass="30433">MTMKKLLSIAAVSLLVSAAAQANTGNVQKEWFNTASYTDYDYDGSDNRALMLSSRYFFAPQESVGVWDDFGYLDTDSNVGVSYFNDDYSNAFSAGGEGFITKEWFVTAGIADLGEADDHYFFGFGYLYNDNLKLSIRQEEFENGDTTWFKAEYNHELNSTDYIGFTVETEDEFDYLNLSARYFMHVGGDSYFTIDVEHNRIDTDGFDDNVTNVLANYYFTRNFALGLGSYDSDLAVEAKYFFNDTYYLKGSVVDTDGGETSNLTFVAQF</sequence>
<dbReference type="InterPro" id="IPR031593">
    <property type="entry name" value="Porin_7"/>
</dbReference>
<evidence type="ECO:0000313" key="3">
    <source>
        <dbReference type="Proteomes" id="UP000016521"/>
    </source>
</evidence>
<keyword evidence="1" id="KW-0732">Signal</keyword>
<proteinExistence type="predicted"/>
<name>A0ABN5CMX7_PSEO7</name>
<gene>
    <name evidence="2" type="ORF">PPIS_b0463</name>
</gene>
<evidence type="ECO:0000256" key="1">
    <source>
        <dbReference type="SAM" id="SignalP"/>
    </source>
</evidence>
<dbReference type="Pfam" id="PF16956">
    <property type="entry name" value="Porin_7"/>
    <property type="match status" value="1"/>
</dbReference>